<dbReference type="PROSITE" id="PS00687">
    <property type="entry name" value="ALDEHYDE_DEHYDR_GLU"/>
    <property type="match status" value="1"/>
</dbReference>
<dbReference type="InterPro" id="IPR016162">
    <property type="entry name" value="Ald_DH_N"/>
</dbReference>
<dbReference type="PANTHER" id="PTHR43353">
    <property type="entry name" value="SUCCINATE-SEMIALDEHYDE DEHYDROGENASE, MITOCHONDRIAL"/>
    <property type="match status" value="1"/>
</dbReference>
<dbReference type="InterPro" id="IPR015590">
    <property type="entry name" value="Aldehyde_DH_dom"/>
</dbReference>
<sequence length="468" mass="51365">MPKPITIPCLIRSPRTTFSLIPSLSPTNEHICNYNTIDDLNVINNVCEDAHRGYKAWFLRPFADRSEVLRAAADLVKKNKENYVDAHMAIGAGRQFAELIAGLAHKIILEHAMPISRPDGEVLKSVMSQLALTVRSPVGPVLSIAPWNAPTVLWARAIAAPLAAGCSVVAKALEKNPVTSYLLAKDFHEAGVDVDALQVVQFAPKDQPEATKRLIEHRRIKKMNFTGSTQLGSKLSEIAGSVLKPTLMELGGKNVQIVTPDADLEKAANALLFSAWLHNGQVCMCLDNCFVHSSVYKDFMKILIKKAKEMANSEVPFRDMEGAEKVHRLVSDALKKGAQTVFGNHRPLDSVFMLPLILSNVNPSMSIYYEETFGPVLSVMSYNNIEEVIDEVNDLKFGLKTSIWSRDVMKAISTAKEIDSGAIHINGSTMHDEATVPHGGVGQSGFGRFNSKWGVNEFSFEKVITANS</sequence>
<evidence type="ECO:0000259" key="4">
    <source>
        <dbReference type="Pfam" id="PF00171"/>
    </source>
</evidence>
<dbReference type="VEuPathDB" id="FungiDB:CJI97_001327"/>
<evidence type="ECO:0000256" key="3">
    <source>
        <dbReference type="RuleBase" id="RU003345"/>
    </source>
</evidence>
<reference evidence="6" key="1">
    <citation type="journal article" date="2015" name="BMC Genomics">
        <title>Draft genome of a commonly misdiagnosed multidrug resistant pathogen Candida auris.</title>
        <authorList>
            <person name="Chatterjee S."/>
            <person name="Alampalli S.V."/>
            <person name="Nageshan R.K."/>
            <person name="Chettiar S.T."/>
            <person name="Joshi S."/>
            <person name="Tatu U.S."/>
        </authorList>
    </citation>
    <scope>NUCLEOTIDE SEQUENCE [LARGE SCALE GENOMIC DNA]</scope>
    <source>
        <strain evidence="6">6684</strain>
    </source>
</reference>
<name>A0A0L0NRJ4_CANAR</name>
<proteinExistence type="inferred from homology"/>
<dbReference type="InterPro" id="IPR016163">
    <property type="entry name" value="Ald_DH_C"/>
</dbReference>
<keyword evidence="1 3" id="KW-0560">Oxidoreductase</keyword>
<comment type="caution">
    <text evidence="5">The sequence shown here is derived from an EMBL/GenBank/DDBJ whole genome shotgun (WGS) entry which is preliminary data.</text>
</comment>
<evidence type="ECO:0000256" key="1">
    <source>
        <dbReference type="ARBA" id="ARBA00023002"/>
    </source>
</evidence>
<dbReference type="Proteomes" id="UP000037122">
    <property type="component" value="Unassembled WGS sequence"/>
</dbReference>
<dbReference type="Gene3D" id="3.40.605.10">
    <property type="entry name" value="Aldehyde Dehydrogenase, Chain A, domain 1"/>
    <property type="match status" value="1"/>
</dbReference>
<dbReference type="VEuPathDB" id="FungiDB:B9J08_001279"/>
<dbReference type="InterPro" id="IPR050740">
    <property type="entry name" value="Aldehyde_DH_Superfamily"/>
</dbReference>
<gene>
    <name evidence="5" type="ORF">QG37_06967</name>
</gene>
<dbReference type="VEuPathDB" id="FungiDB:CJJ09_003534"/>
<accession>A0A0L0NRJ4</accession>
<dbReference type="InterPro" id="IPR016161">
    <property type="entry name" value="Ald_DH/histidinol_DH"/>
</dbReference>
<dbReference type="AlphaFoldDB" id="A0A0L0NRJ4"/>
<evidence type="ECO:0000313" key="6">
    <source>
        <dbReference type="Proteomes" id="UP000037122"/>
    </source>
</evidence>
<comment type="similarity">
    <text evidence="3">Belongs to the aldehyde dehydrogenase family.</text>
</comment>
<dbReference type="Pfam" id="PF00171">
    <property type="entry name" value="Aldedh"/>
    <property type="match status" value="1"/>
</dbReference>
<dbReference type="EMBL" id="LGST01000051">
    <property type="protein sequence ID" value="KND96668.1"/>
    <property type="molecule type" value="Genomic_DNA"/>
</dbReference>
<evidence type="ECO:0000313" key="5">
    <source>
        <dbReference type="EMBL" id="KND96668.1"/>
    </source>
</evidence>
<feature type="active site" evidence="2">
    <location>
        <position position="249"/>
    </location>
</feature>
<organism evidence="5 6">
    <name type="scientific">Candidozyma auris</name>
    <name type="common">Yeast</name>
    <name type="synonym">Candida auris</name>
    <dbReference type="NCBI Taxonomy" id="498019"/>
    <lineage>
        <taxon>Eukaryota</taxon>
        <taxon>Fungi</taxon>
        <taxon>Dikarya</taxon>
        <taxon>Ascomycota</taxon>
        <taxon>Saccharomycotina</taxon>
        <taxon>Pichiomycetes</taxon>
        <taxon>Metschnikowiaceae</taxon>
        <taxon>Candidozyma</taxon>
    </lineage>
</organism>
<dbReference type="GO" id="GO:0004777">
    <property type="term" value="F:succinate-semialdehyde dehydrogenase (NAD+) activity"/>
    <property type="evidence" value="ECO:0007669"/>
    <property type="project" value="TreeGrafter"/>
</dbReference>
<dbReference type="VEuPathDB" id="FungiDB:QG37_06967"/>
<dbReference type="SUPFAM" id="SSF53720">
    <property type="entry name" value="ALDH-like"/>
    <property type="match status" value="1"/>
</dbReference>
<dbReference type="GO" id="GO:0009450">
    <property type="term" value="P:gamma-aminobutyric acid catabolic process"/>
    <property type="evidence" value="ECO:0007669"/>
    <property type="project" value="TreeGrafter"/>
</dbReference>
<dbReference type="Gene3D" id="3.40.309.10">
    <property type="entry name" value="Aldehyde Dehydrogenase, Chain A, domain 2"/>
    <property type="match status" value="1"/>
</dbReference>
<dbReference type="VEuPathDB" id="FungiDB:CJJ07_002163"/>
<evidence type="ECO:0000256" key="2">
    <source>
        <dbReference type="PROSITE-ProRule" id="PRU10007"/>
    </source>
</evidence>
<protein>
    <recommendedName>
        <fullName evidence="4">Aldehyde dehydrogenase domain-containing protein</fullName>
    </recommendedName>
</protein>
<dbReference type="PANTHER" id="PTHR43353:SF6">
    <property type="entry name" value="CYTOPLASMIC ALDEHYDE DEHYDROGENASE (EUROFUNG)"/>
    <property type="match status" value="1"/>
</dbReference>
<feature type="domain" description="Aldehyde dehydrogenase" evidence="4">
    <location>
        <begin position="21"/>
        <end position="462"/>
    </location>
</feature>
<dbReference type="VEuPathDB" id="FungiDB:CJI96_0003122"/>
<dbReference type="InterPro" id="IPR029510">
    <property type="entry name" value="Ald_DH_CS_GLU"/>
</dbReference>